<keyword evidence="3" id="KW-0813">Transport</keyword>
<dbReference type="AlphaFoldDB" id="A0A0P1GQ80"/>
<keyword evidence="4" id="KW-1003">Cell membrane</keyword>
<dbReference type="GO" id="GO:0005886">
    <property type="term" value="C:plasma membrane"/>
    <property type="evidence" value="ECO:0007669"/>
    <property type="project" value="UniProtKB-SubCell"/>
</dbReference>
<keyword evidence="5 8" id="KW-0812">Transmembrane</keyword>
<evidence type="ECO:0000256" key="2">
    <source>
        <dbReference type="ARBA" id="ARBA00010735"/>
    </source>
</evidence>
<dbReference type="PANTHER" id="PTHR34979">
    <property type="entry name" value="INNER MEMBRANE PROTEIN YGAZ"/>
    <property type="match status" value="1"/>
</dbReference>
<feature type="transmembrane region" description="Helical" evidence="8">
    <location>
        <begin position="138"/>
        <end position="163"/>
    </location>
</feature>
<evidence type="ECO:0000256" key="1">
    <source>
        <dbReference type="ARBA" id="ARBA00004651"/>
    </source>
</evidence>
<dbReference type="PANTHER" id="PTHR34979:SF1">
    <property type="entry name" value="INNER MEMBRANE PROTEIN YGAZ"/>
    <property type="match status" value="1"/>
</dbReference>
<dbReference type="EMBL" id="CYSF01000007">
    <property type="protein sequence ID" value="CUH84649.1"/>
    <property type="molecule type" value="Genomic_DNA"/>
</dbReference>
<evidence type="ECO:0000313" key="9">
    <source>
        <dbReference type="EMBL" id="CUH84649.1"/>
    </source>
</evidence>
<evidence type="ECO:0000256" key="8">
    <source>
        <dbReference type="SAM" id="Phobius"/>
    </source>
</evidence>
<dbReference type="Pfam" id="PF03591">
    <property type="entry name" value="AzlC"/>
    <property type="match status" value="1"/>
</dbReference>
<protein>
    <submittedName>
        <fullName evidence="9">Inner membrane protein YgaZ</fullName>
    </submittedName>
</protein>
<keyword evidence="10" id="KW-1185">Reference proteome</keyword>
<organism evidence="9 10">
    <name type="scientific">Thalassovita mediterranea</name>
    <dbReference type="NCBI Taxonomy" id="340021"/>
    <lineage>
        <taxon>Bacteria</taxon>
        <taxon>Pseudomonadati</taxon>
        <taxon>Pseudomonadota</taxon>
        <taxon>Alphaproteobacteria</taxon>
        <taxon>Rhodobacterales</taxon>
        <taxon>Roseobacteraceae</taxon>
        <taxon>Thalassovita</taxon>
    </lineage>
</organism>
<feature type="transmembrane region" description="Helical" evidence="8">
    <location>
        <begin position="49"/>
        <end position="68"/>
    </location>
</feature>
<comment type="similarity">
    <text evidence="2">Belongs to the AzlC family.</text>
</comment>
<dbReference type="GO" id="GO:1903785">
    <property type="term" value="P:L-valine transmembrane transport"/>
    <property type="evidence" value="ECO:0007669"/>
    <property type="project" value="TreeGrafter"/>
</dbReference>
<accession>A0A0P1GQ80</accession>
<dbReference type="Proteomes" id="UP000051681">
    <property type="component" value="Unassembled WGS sequence"/>
</dbReference>
<proteinExistence type="inferred from homology"/>
<evidence type="ECO:0000256" key="6">
    <source>
        <dbReference type="ARBA" id="ARBA00022989"/>
    </source>
</evidence>
<feature type="transmembrane region" description="Helical" evidence="8">
    <location>
        <begin position="21"/>
        <end position="43"/>
    </location>
</feature>
<evidence type="ECO:0000256" key="7">
    <source>
        <dbReference type="ARBA" id="ARBA00023136"/>
    </source>
</evidence>
<dbReference type="OrthoDB" id="3579489at2"/>
<sequence>MSANQASLAQSPLRQGLTDGLPFVLVIIPFGMLFGVLAAEAGLNMFEALSFSVVVIAGAAQFTALQLLNEHVPTLLVLTSALAVNLRMMMYSASLTPHLGAAPMWQRVFIAYFTLDQSYACAIAAYERNPQWTSQQKVTYFFATVVMICPLWYAATAFGAWLGNGVPDGLALDFAVPITFIAMIGPMLRTGAHRAAALASVVLSLVFSFLPFNLGLMVAGVGAMIIGAQVELWLEQRQVPQTGGADD</sequence>
<evidence type="ECO:0000256" key="3">
    <source>
        <dbReference type="ARBA" id="ARBA00022448"/>
    </source>
</evidence>
<evidence type="ECO:0000256" key="5">
    <source>
        <dbReference type="ARBA" id="ARBA00022692"/>
    </source>
</evidence>
<keyword evidence="6 8" id="KW-1133">Transmembrane helix</keyword>
<comment type="subcellular location">
    <subcellularLocation>
        <location evidence="1">Cell membrane</location>
        <topology evidence="1">Multi-pass membrane protein</topology>
    </subcellularLocation>
</comment>
<dbReference type="RefSeq" id="WP_058318728.1">
    <property type="nucleotide sequence ID" value="NZ_CYSF01000007.1"/>
</dbReference>
<feature type="transmembrane region" description="Helical" evidence="8">
    <location>
        <begin position="195"/>
        <end position="226"/>
    </location>
</feature>
<evidence type="ECO:0000313" key="10">
    <source>
        <dbReference type="Proteomes" id="UP000051681"/>
    </source>
</evidence>
<evidence type="ECO:0000256" key="4">
    <source>
        <dbReference type="ARBA" id="ARBA00022475"/>
    </source>
</evidence>
<feature type="transmembrane region" description="Helical" evidence="8">
    <location>
        <begin position="105"/>
        <end position="126"/>
    </location>
</feature>
<feature type="transmembrane region" description="Helical" evidence="8">
    <location>
        <begin position="169"/>
        <end position="188"/>
    </location>
</feature>
<name>A0A0P1GQ80_9RHOB</name>
<dbReference type="STRING" id="340021.TM5383_01861"/>
<reference evidence="9 10" key="1">
    <citation type="submission" date="2015-09" db="EMBL/GenBank/DDBJ databases">
        <authorList>
            <consortium name="Swine Surveillance"/>
        </authorList>
    </citation>
    <scope>NUCLEOTIDE SEQUENCE [LARGE SCALE GENOMIC DNA]</scope>
    <source>
        <strain evidence="9 10">CECT 8383</strain>
    </source>
</reference>
<dbReference type="InterPro" id="IPR011606">
    <property type="entry name" value="Brnchd-chn_aa_trnsp_permease"/>
</dbReference>
<gene>
    <name evidence="9" type="primary">ygaZ</name>
    <name evidence="9" type="ORF">TM5383_01861</name>
</gene>
<keyword evidence="7 8" id="KW-0472">Membrane</keyword>